<keyword evidence="1" id="KW-0812">Transmembrane</keyword>
<keyword evidence="1" id="KW-1133">Transmembrane helix</keyword>
<reference evidence="2 3" key="1">
    <citation type="submission" date="2020-03" db="EMBL/GenBank/DDBJ databases">
        <title>Salinimicrobium sp. nov, isolated from SCS.</title>
        <authorList>
            <person name="Cao W.R."/>
        </authorList>
    </citation>
    <scope>NUCLEOTIDE SEQUENCE [LARGE SCALE GENOMIC DNA]</scope>
    <source>
        <strain evidence="3">J15B91</strain>
    </source>
</reference>
<feature type="non-terminal residue" evidence="2">
    <location>
        <position position="63"/>
    </location>
</feature>
<dbReference type="EMBL" id="JAAVJR010001089">
    <property type="protein sequence ID" value="NJW55378.1"/>
    <property type="molecule type" value="Genomic_DNA"/>
</dbReference>
<proteinExistence type="predicted"/>
<evidence type="ECO:0000313" key="2">
    <source>
        <dbReference type="EMBL" id="NJW55378.1"/>
    </source>
</evidence>
<evidence type="ECO:0000313" key="3">
    <source>
        <dbReference type="Proteomes" id="UP000703674"/>
    </source>
</evidence>
<comment type="caution">
    <text evidence="2">The sequence shown here is derived from an EMBL/GenBank/DDBJ whole genome shotgun (WGS) entry which is preliminary data.</text>
</comment>
<keyword evidence="3" id="KW-1185">Reference proteome</keyword>
<evidence type="ECO:0000256" key="1">
    <source>
        <dbReference type="SAM" id="Phobius"/>
    </source>
</evidence>
<keyword evidence="1" id="KW-0472">Membrane</keyword>
<protein>
    <submittedName>
        <fullName evidence="2">FMN-binding glutamate synthase family protein</fullName>
    </submittedName>
</protein>
<feature type="transmembrane region" description="Helical" evidence="1">
    <location>
        <begin position="12"/>
        <end position="31"/>
    </location>
</feature>
<dbReference type="SUPFAM" id="SSF51395">
    <property type="entry name" value="FMN-linked oxidoreductases"/>
    <property type="match status" value="1"/>
</dbReference>
<accession>A0ABX1D883</accession>
<sequence>MDSILEFLGDISWWTWILIFLGLVLIYDIFINKKHTILHNFPIVGHFRYMLESIGPELRQYIV</sequence>
<organism evidence="2 3">
    <name type="scientific">Salinimicrobium oceani</name>
    <dbReference type="NCBI Taxonomy" id="2722702"/>
    <lineage>
        <taxon>Bacteria</taxon>
        <taxon>Pseudomonadati</taxon>
        <taxon>Bacteroidota</taxon>
        <taxon>Flavobacteriia</taxon>
        <taxon>Flavobacteriales</taxon>
        <taxon>Flavobacteriaceae</taxon>
        <taxon>Salinimicrobium</taxon>
    </lineage>
</organism>
<gene>
    <name evidence="2" type="ORF">HC175_20910</name>
</gene>
<dbReference type="Proteomes" id="UP000703674">
    <property type="component" value="Unassembled WGS sequence"/>
</dbReference>
<name>A0ABX1D883_9FLAO</name>